<dbReference type="InterPro" id="IPR050900">
    <property type="entry name" value="Transposase_IS3/IS150/IS904"/>
</dbReference>
<comment type="caution">
    <text evidence="4">The sequence shown here is derived from an EMBL/GenBank/DDBJ whole genome shotgun (WGS) entry which is preliminary data.</text>
</comment>
<keyword evidence="5" id="KW-1185">Reference proteome</keyword>
<dbReference type="PANTHER" id="PTHR46889:SF5">
    <property type="entry name" value="INTEGRASE PROTEIN"/>
    <property type="match status" value="1"/>
</dbReference>
<feature type="coiled-coil region" evidence="2">
    <location>
        <begin position="69"/>
        <end position="96"/>
    </location>
</feature>
<dbReference type="EMBL" id="JBHSQW010000027">
    <property type="protein sequence ID" value="MFC5995202.1"/>
    <property type="molecule type" value="Genomic_DNA"/>
</dbReference>
<organism evidence="4 5">
    <name type="scientific">Pseudonocardia hispaniensis</name>
    <dbReference type="NCBI Taxonomy" id="904933"/>
    <lineage>
        <taxon>Bacteria</taxon>
        <taxon>Bacillati</taxon>
        <taxon>Actinomycetota</taxon>
        <taxon>Actinomycetes</taxon>
        <taxon>Pseudonocardiales</taxon>
        <taxon>Pseudonocardiaceae</taxon>
        <taxon>Pseudonocardia</taxon>
    </lineage>
</organism>
<evidence type="ECO:0000313" key="4">
    <source>
        <dbReference type="EMBL" id="MFC5995202.1"/>
    </source>
</evidence>
<evidence type="ECO:0000256" key="2">
    <source>
        <dbReference type="SAM" id="Coils"/>
    </source>
</evidence>
<evidence type="ECO:0000259" key="3">
    <source>
        <dbReference type="PROSITE" id="PS50994"/>
    </source>
</evidence>
<dbReference type="Pfam" id="PF01527">
    <property type="entry name" value="HTH_Tnp_1"/>
    <property type="match status" value="1"/>
</dbReference>
<dbReference type="Proteomes" id="UP001596302">
    <property type="component" value="Unassembled WGS sequence"/>
</dbReference>
<dbReference type="InterPro" id="IPR036397">
    <property type="entry name" value="RNaseH_sf"/>
</dbReference>
<name>A0ABW1J3K6_9PSEU</name>
<evidence type="ECO:0000313" key="5">
    <source>
        <dbReference type="Proteomes" id="UP001596302"/>
    </source>
</evidence>
<proteinExistence type="predicted"/>
<sequence>MGAPRKFDEETRARAVRLYLDRLRDHGESKLAARRHVGQLLDVNPATIRNWVEAEERDSGSASGSARNDDDAAAELRRLRAENAELRRANEILKTASAFFGAGGAGPSTQVRLLFVHEHRSRFGVEPICAVLSEHGVQIAPQTYYRWRARPVTDHQLEEAYLVNRVVDIYRRNRCVYGVRKMWRAARREGLRIGRDQMGRLMRVAGIQGVRRGVHHTTTTTRDQRAARHPDLVKRSWAAPTRPDALWVADFTYVWTASGFCYVSFVTDVYSRRILGWKASMNKTTDLVSAALAQALSTRQRAISKFTAEGLIHHSDAGSQYTSLAFTEQLSEAGIAGSIGTVGDALDNALMESTIGLYKTELIAPYAASRNWSGLREVERETAEWVHWYNTMRLHSSIDYMPPIEREMLYATAIAQQGAVA</sequence>
<dbReference type="Gene3D" id="3.30.420.10">
    <property type="entry name" value="Ribonuclease H-like superfamily/Ribonuclease H"/>
    <property type="match status" value="1"/>
</dbReference>
<dbReference type="InterPro" id="IPR025948">
    <property type="entry name" value="HTH-like_dom"/>
</dbReference>
<dbReference type="SUPFAM" id="SSF53098">
    <property type="entry name" value="Ribonuclease H-like"/>
    <property type="match status" value="1"/>
</dbReference>
<reference evidence="5" key="1">
    <citation type="journal article" date="2019" name="Int. J. Syst. Evol. Microbiol.">
        <title>The Global Catalogue of Microorganisms (GCM) 10K type strain sequencing project: providing services to taxonomists for standard genome sequencing and annotation.</title>
        <authorList>
            <consortium name="The Broad Institute Genomics Platform"/>
            <consortium name="The Broad Institute Genome Sequencing Center for Infectious Disease"/>
            <person name="Wu L."/>
            <person name="Ma J."/>
        </authorList>
    </citation>
    <scope>NUCLEOTIDE SEQUENCE [LARGE SCALE GENOMIC DNA]</scope>
    <source>
        <strain evidence="5">CCM 8391</strain>
    </source>
</reference>
<accession>A0ABW1J3K6</accession>
<dbReference type="InterPro" id="IPR012337">
    <property type="entry name" value="RNaseH-like_sf"/>
</dbReference>
<dbReference type="RefSeq" id="WP_379585230.1">
    <property type="nucleotide sequence ID" value="NZ_JBHSQW010000027.1"/>
</dbReference>
<dbReference type="InterPro" id="IPR001584">
    <property type="entry name" value="Integrase_cat-core"/>
</dbReference>
<dbReference type="NCBIfam" id="NF033516">
    <property type="entry name" value="transpos_IS3"/>
    <property type="match status" value="1"/>
</dbReference>
<dbReference type="PANTHER" id="PTHR46889">
    <property type="entry name" value="TRANSPOSASE INSF FOR INSERTION SEQUENCE IS3B-RELATED"/>
    <property type="match status" value="1"/>
</dbReference>
<dbReference type="Gene3D" id="1.10.10.10">
    <property type="entry name" value="Winged helix-like DNA-binding domain superfamily/Winged helix DNA-binding domain"/>
    <property type="match status" value="1"/>
</dbReference>
<feature type="domain" description="Integrase catalytic" evidence="3">
    <location>
        <begin position="239"/>
        <end position="411"/>
    </location>
</feature>
<dbReference type="Pfam" id="PF13276">
    <property type="entry name" value="HTH_21"/>
    <property type="match status" value="1"/>
</dbReference>
<gene>
    <name evidence="4" type="ORF">ACFQE5_13370</name>
</gene>
<protein>
    <submittedName>
        <fullName evidence="4">IS3 family transposase</fullName>
    </submittedName>
</protein>
<dbReference type="Pfam" id="PF00665">
    <property type="entry name" value="rve"/>
    <property type="match status" value="1"/>
</dbReference>
<dbReference type="PROSITE" id="PS50994">
    <property type="entry name" value="INTEGRASE"/>
    <property type="match status" value="1"/>
</dbReference>
<keyword evidence="2" id="KW-0175">Coiled coil</keyword>
<evidence type="ECO:0000256" key="1">
    <source>
        <dbReference type="ARBA" id="ARBA00002286"/>
    </source>
</evidence>
<dbReference type="InterPro" id="IPR002514">
    <property type="entry name" value="Transposase_8"/>
</dbReference>
<dbReference type="InterPro" id="IPR036388">
    <property type="entry name" value="WH-like_DNA-bd_sf"/>
</dbReference>
<dbReference type="Pfam" id="PF13333">
    <property type="entry name" value="rve_2"/>
    <property type="match status" value="1"/>
</dbReference>
<dbReference type="InterPro" id="IPR048020">
    <property type="entry name" value="Transpos_IS3"/>
</dbReference>
<dbReference type="SUPFAM" id="SSF46689">
    <property type="entry name" value="Homeodomain-like"/>
    <property type="match status" value="1"/>
</dbReference>
<comment type="function">
    <text evidence="1">Involved in the transposition of the insertion sequence.</text>
</comment>
<dbReference type="InterPro" id="IPR009057">
    <property type="entry name" value="Homeodomain-like_sf"/>
</dbReference>